<dbReference type="AlphaFoldDB" id="A0A4Z1CDW8"/>
<dbReference type="InterPro" id="IPR010992">
    <property type="entry name" value="IHF-like_DNA-bd_dom_sf"/>
</dbReference>
<dbReference type="GO" id="GO:0003677">
    <property type="term" value="F:DNA binding"/>
    <property type="evidence" value="ECO:0007669"/>
    <property type="project" value="UniProtKB-KW"/>
</dbReference>
<dbReference type="Pfam" id="PF00216">
    <property type="entry name" value="Bac_DNA_binding"/>
    <property type="match status" value="1"/>
</dbReference>
<evidence type="ECO:0000313" key="4">
    <source>
        <dbReference type="EMBL" id="TGN37744.1"/>
    </source>
</evidence>
<dbReference type="GO" id="GO:0005829">
    <property type="term" value="C:cytosol"/>
    <property type="evidence" value="ECO:0007669"/>
    <property type="project" value="TreeGrafter"/>
</dbReference>
<dbReference type="PANTHER" id="PTHR33175">
    <property type="entry name" value="DNA-BINDING PROTEIN HU"/>
    <property type="match status" value="1"/>
</dbReference>
<name>A0A4Z1CDW8_9RHOB</name>
<dbReference type="EMBL" id="SRPG01000460">
    <property type="protein sequence ID" value="TGN37744.1"/>
    <property type="molecule type" value="Genomic_DNA"/>
</dbReference>
<evidence type="ECO:0000256" key="3">
    <source>
        <dbReference type="RuleBase" id="RU003939"/>
    </source>
</evidence>
<evidence type="ECO:0000256" key="2">
    <source>
        <dbReference type="ARBA" id="ARBA00023125"/>
    </source>
</evidence>
<dbReference type="InterPro" id="IPR000119">
    <property type="entry name" value="Hist_DNA-bd"/>
</dbReference>
<dbReference type="RefSeq" id="WP_135819360.1">
    <property type="nucleotide sequence ID" value="NZ_SRPG01000460.1"/>
</dbReference>
<evidence type="ECO:0000313" key="5">
    <source>
        <dbReference type="Proteomes" id="UP000297972"/>
    </source>
</evidence>
<proteinExistence type="inferred from homology"/>
<dbReference type="Gene3D" id="4.10.520.10">
    <property type="entry name" value="IHF-like DNA-binding proteins"/>
    <property type="match status" value="1"/>
</dbReference>
<dbReference type="SUPFAM" id="SSF47729">
    <property type="entry name" value="IHF-like DNA-binding proteins"/>
    <property type="match status" value="1"/>
</dbReference>
<dbReference type="SMART" id="SM00411">
    <property type="entry name" value="BHL"/>
    <property type="match status" value="1"/>
</dbReference>
<keyword evidence="2" id="KW-0238">DNA-binding</keyword>
<accession>A0A4Z1CDW8</accession>
<evidence type="ECO:0000256" key="1">
    <source>
        <dbReference type="ARBA" id="ARBA00010529"/>
    </source>
</evidence>
<gene>
    <name evidence="4" type="ORF">E4L95_22200</name>
</gene>
<dbReference type="PANTHER" id="PTHR33175:SF5">
    <property type="entry name" value="INTEGRATION HOST FACTOR SUBUNIT BETA"/>
    <property type="match status" value="1"/>
</dbReference>
<dbReference type="GO" id="GO:0030527">
    <property type="term" value="F:structural constituent of chromatin"/>
    <property type="evidence" value="ECO:0007669"/>
    <property type="project" value="InterPro"/>
</dbReference>
<sequence>MIRSELVRKLAKVHPHLSPLVVVEAAVESILNQITDSLAQGKRVEFRGFGSFASKIRKHRMSRDPRNGDPVKVEAKQVPTFRASKLLLARLNGES</sequence>
<protein>
    <submittedName>
        <fullName evidence="4">Integration host factor subunit beta</fullName>
    </submittedName>
</protein>
<dbReference type="Proteomes" id="UP000297972">
    <property type="component" value="Unassembled WGS sequence"/>
</dbReference>
<dbReference type="PRINTS" id="PR01727">
    <property type="entry name" value="DNABINDINGHU"/>
</dbReference>
<organism evidence="4 5">
    <name type="scientific">Paracoccus liaowanqingii</name>
    <dbReference type="NCBI Taxonomy" id="2560053"/>
    <lineage>
        <taxon>Bacteria</taxon>
        <taxon>Pseudomonadati</taxon>
        <taxon>Pseudomonadota</taxon>
        <taxon>Alphaproteobacteria</taxon>
        <taxon>Rhodobacterales</taxon>
        <taxon>Paracoccaceae</taxon>
        <taxon>Paracoccus</taxon>
    </lineage>
</organism>
<comment type="caution">
    <text evidence="4">The sequence shown here is derived from an EMBL/GenBank/DDBJ whole genome shotgun (WGS) entry which is preliminary data.</text>
</comment>
<comment type="similarity">
    <text evidence="1 3">Belongs to the bacterial histone-like protein family.</text>
</comment>
<reference evidence="4 5" key="1">
    <citation type="submission" date="2019-03" db="EMBL/GenBank/DDBJ databases">
        <authorList>
            <person name="Li J."/>
        </authorList>
    </citation>
    <scope>NUCLEOTIDE SEQUENCE [LARGE SCALE GENOMIC DNA]</scope>
    <source>
        <strain evidence="4 5">3058</strain>
    </source>
</reference>
<dbReference type="CDD" id="cd13836">
    <property type="entry name" value="IHF_B"/>
    <property type="match status" value="1"/>
</dbReference>
<keyword evidence="5" id="KW-1185">Reference proteome</keyword>
<dbReference type="OrthoDB" id="7774585at2"/>